<dbReference type="PRINTS" id="PR00081">
    <property type="entry name" value="GDHRDH"/>
</dbReference>
<dbReference type="InterPro" id="IPR036291">
    <property type="entry name" value="NAD(P)-bd_dom_sf"/>
</dbReference>
<protein>
    <submittedName>
        <fullName evidence="3">Shikimate dehydrogenase</fullName>
    </submittedName>
</protein>
<evidence type="ECO:0000259" key="2">
    <source>
        <dbReference type="SMART" id="SM00822"/>
    </source>
</evidence>
<dbReference type="PROSITE" id="PS00061">
    <property type="entry name" value="ADH_SHORT"/>
    <property type="match status" value="1"/>
</dbReference>
<sequence>MTKALNGRAVIVTGAGRGIGAAMAKALAEAGGRLAIADIDPGNAEAVAGEIRAAGGEAIAVQADVTDRAAVKAMIAATVEAFGRIDVVFNNAGIAQTRPFLSITEEDWRRVMDVNGLGVLIGMQEAVKRFQAQGKDATGFGGRIVNTASIAGKQGYEPLAHYCASKFGVVALTQAASRAFGKDGISANCICPGVVATDMWKVIDKGFKDEGLTGRDGEAFETFSAGILLGRPSVAEDLAGVAVFLASPASDYMTGQSLVVDGGMVFV</sequence>
<dbReference type="SMART" id="SM00822">
    <property type="entry name" value="PKS_KR"/>
    <property type="match status" value="1"/>
</dbReference>
<evidence type="ECO:0000313" key="4">
    <source>
        <dbReference type="Proteomes" id="UP000249185"/>
    </source>
</evidence>
<dbReference type="GO" id="GO:0016616">
    <property type="term" value="F:oxidoreductase activity, acting on the CH-OH group of donors, NAD or NADP as acceptor"/>
    <property type="evidence" value="ECO:0007669"/>
    <property type="project" value="TreeGrafter"/>
</dbReference>
<reference evidence="3 4" key="1">
    <citation type="submission" date="2017-08" db="EMBL/GenBank/DDBJ databases">
        <title>Infants hospitalized years apart are colonized by the same room-sourced microbial strains.</title>
        <authorList>
            <person name="Brooks B."/>
            <person name="Olm M.R."/>
            <person name="Firek B.A."/>
            <person name="Baker R."/>
            <person name="Thomas B.C."/>
            <person name="Morowitz M.J."/>
            <person name="Banfield J.F."/>
        </authorList>
    </citation>
    <scope>NUCLEOTIDE SEQUENCE [LARGE SCALE GENOMIC DNA]</scope>
    <source>
        <strain evidence="3">S2_005_002_R2_34</strain>
    </source>
</reference>
<dbReference type="GO" id="GO:0030497">
    <property type="term" value="P:fatty acid elongation"/>
    <property type="evidence" value="ECO:0007669"/>
    <property type="project" value="TreeGrafter"/>
</dbReference>
<name>A0A2W5PR43_RHOSU</name>
<dbReference type="AlphaFoldDB" id="A0A2W5PR43"/>
<evidence type="ECO:0000256" key="1">
    <source>
        <dbReference type="ARBA" id="ARBA00006484"/>
    </source>
</evidence>
<dbReference type="PANTHER" id="PTHR42760:SF40">
    <property type="entry name" value="3-OXOACYL-[ACYL-CARRIER-PROTEIN] REDUCTASE, CHLOROPLASTIC"/>
    <property type="match status" value="1"/>
</dbReference>
<proteinExistence type="inferred from homology"/>
<organism evidence="3 4">
    <name type="scientific">Rhodovulum sulfidophilum</name>
    <name type="common">Rhodobacter sulfidophilus</name>
    <dbReference type="NCBI Taxonomy" id="35806"/>
    <lineage>
        <taxon>Bacteria</taxon>
        <taxon>Pseudomonadati</taxon>
        <taxon>Pseudomonadota</taxon>
        <taxon>Alphaproteobacteria</taxon>
        <taxon>Rhodobacterales</taxon>
        <taxon>Paracoccaceae</taxon>
        <taxon>Rhodovulum</taxon>
    </lineage>
</organism>
<gene>
    <name evidence="3" type="ORF">DI556_18185</name>
</gene>
<dbReference type="InterPro" id="IPR020904">
    <property type="entry name" value="Sc_DH/Rdtase_CS"/>
</dbReference>
<dbReference type="InterPro" id="IPR057326">
    <property type="entry name" value="KR_dom"/>
</dbReference>
<dbReference type="Proteomes" id="UP000249185">
    <property type="component" value="Unassembled WGS sequence"/>
</dbReference>
<dbReference type="FunFam" id="3.40.50.720:FF:000084">
    <property type="entry name" value="Short-chain dehydrogenase reductase"/>
    <property type="match status" value="1"/>
</dbReference>
<dbReference type="PANTHER" id="PTHR42760">
    <property type="entry name" value="SHORT-CHAIN DEHYDROGENASES/REDUCTASES FAMILY MEMBER"/>
    <property type="match status" value="1"/>
</dbReference>
<dbReference type="Pfam" id="PF13561">
    <property type="entry name" value="adh_short_C2"/>
    <property type="match status" value="1"/>
</dbReference>
<dbReference type="EMBL" id="QFPW01000018">
    <property type="protein sequence ID" value="PZQ47147.1"/>
    <property type="molecule type" value="Genomic_DNA"/>
</dbReference>
<dbReference type="InterPro" id="IPR002347">
    <property type="entry name" value="SDR_fam"/>
</dbReference>
<comment type="similarity">
    <text evidence="1">Belongs to the short-chain dehydrogenases/reductases (SDR) family.</text>
</comment>
<feature type="domain" description="Ketoreductase" evidence="2">
    <location>
        <begin position="8"/>
        <end position="193"/>
    </location>
</feature>
<dbReference type="Gene3D" id="3.40.50.720">
    <property type="entry name" value="NAD(P)-binding Rossmann-like Domain"/>
    <property type="match status" value="1"/>
</dbReference>
<accession>A0A2W5PR43</accession>
<dbReference type="NCBIfam" id="NF005559">
    <property type="entry name" value="PRK07231.1"/>
    <property type="match status" value="1"/>
</dbReference>
<dbReference type="PRINTS" id="PR00080">
    <property type="entry name" value="SDRFAMILY"/>
</dbReference>
<evidence type="ECO:0000313" key="3">
    <source>
        <dbReference type="EMBL" id="PZQ47147.1"/>
    </source>
</evidence>
<dbReference type="SUPFAM" id="SSF51735">
    <property type="entry name" value="NAD(P)-binding Rossmann-fold domains"/>
    <property type="match status" value="1"/>
</dbReference>
<comment type="caution">
    <text evidence="3">The sequence shown here is derived from an EMBL/GenBank/DDBJ whole genome shotgun (WGS) entry which is preliminary data.</text>
</comment>